<organism evidence="4 5">
    <name type="scientific">Bailinhaonella thermotolerans</name>
    <dbReference type="NCBI Taxonomy" id="1070861"/>
    <lineage>
        <taxon>Bacteria</taxon>
        <taxon>Bacillati</taxon>
        <taxon>Actinomycetota</taxon>
        <taxon>Actinomycetes</taxon>
        <taxon>Streptosporangiales</taxon>
        <taxon>Streptosporangiaceae</taxon>
        <taxon>Bailinhaonella</taxon>
    </lineage>
</organism>
<evidence type="ECO:0000313" key="5">
    <source>
        <dbReference type="Proteomes" id="UP000265768"/>
    </source>
</evidence>
<dbReference type="Proteomes" id="UP000265768">
    <property type="component" value="Unassembled WGS sequence"/>
</dbReference>
<dbReference type="SUPFAM" id="SSF51735">
    <property type="entry name" value="NAD(P)-binding Rossmann-fold domains"/>
    <property type="match status" value="1"/>
</dbReference>
<dbReference type="PRINTS" id="PR00081">
    <property type="entry name" value="GDHRDH"/>
</dbReference>
<comment type="similarity">
    <text evidence="1 3">Belongs to the short-chain dehydrogenases/reductases (SDR) family.</text>
</comment>
<dbReference type="InterPro" id="IPR036291">
    <property type="entry name" value="NAD(P)-bd_dom_sf"/>
</dbReference>
<evidence type="ECO:0000256" key="2">
    <source>
        <dbReference type="ARBA" id="ARBA00023002"/>
    </source>
</evidence>
<keyword evidence="2" id="KW-0560">Oxidoreductase</keyword>
<dbReference type="GO" id="GO:0016491">
    <property type="term" value="F:oxidoreductase activity"/>
    <property type="evidence" value="ECO:0007669"/>
    <property type="project" value="UniProtKB-KW"/>
</dbReference>
<dbReference type="InterPro" id="IPR002347">
    <property type="entry name" value="SDR_fam"/>
</dbReference>
<dbReference type="Gene3D" id="3.40.50.720">
    <property type="entry name" value="NAD(P)-binding Rossmann-like Domain"/>
    <property type="match status" value="1"/>
</dbReference>
<protein>
    <submittedName>
        <fullName evidence="4">SDR family NAD(P)-dependent oxidoreductase</fullName>
    </submittedName>
</protein>
<dbReference type="PANTHER" id="PTHR24320">
    <property type="entry name" value="RETINOL DEHYDROGENASE"/>
    <property type="match status" value="1"/>
</dbReference>
<gene>
    <name evidence="4" type="ORF">D5H75_07665</name>
</gene>
<sequence>MRIFITGATSGLGREVAARLARSGAEVLVHGRDPARIKELAGELDAAPYVADLASLDEVRRLAAEVRAGGGPIDVLVNNAGVGFGAPGAGRELSADGHELRFAVNYLAPVLLTRLLLPVVREAVVNVGSLGQEELDFADLESARDYTGARAYRRSKLALAMFTFDLADERGQDGVVANCLHPATFMDTRMVTESGTRPISTVDQGARATLRLIEKERRTGLFFDGDHATRAHPQAYDLAARARLREATHAVLGV</sequence>
<evidence type="ECO:0000256" key="1">
    <source>
        <dbReference type="ARBA" id="ARBA00006484"/>
    </source>
</evidence>
<name>A0A3A4B2C2_9ACTN</name>
<accession>A0A3A4B2C2</accession>
<keyword evidence="5" id="KW-1185">Reference proteome</keyword>
<dbReference type="RefSeq" id="WP_119925619.1">
    <property type="nucleotide sequence ID" value="NZ_QZEY01000002.1"/>
</dbReference>
<dbReference type="Pfam" id="PF00106">
    <property type="entry name" value="adh_short"/>
    <property type="match status" value="1"/>
</dbReference>
<dbReference type="PANTHER" id="PTHR24320:SF148">
    <property type="entry name" value="NAD(P)-BINDING ROSSMANN-FOLD SUPERFAMILY PROTEIN"/>
    <property type="match status" value="1"/>
</dbReference>
<evidence type="ECO:0000313" key="4">
    <source>
        <dbReference type="EMBL" id="RJL34318.1"/>
    </source>
</evidence>
<dbReference type="EMBL" id="QZEY01000002">
    <property type="protein sequence ID" value="RJL34318.1"/>
    <property type="molecule type" value="Genomic_DNA"/>
</dbReference>
<proteinExistence type="inferred from homology"/>
<dbReference type="OrthoDB" id="3237043at2"/>
<comment type="caution">
    <text evidence="4">The sequence shown here is derived from an EMBL/GenBank/DDBJ whole genome shotgun (WGS) entry which is preliminary data.</text>
</comment>
<evidence type="ECO:0000256" key="3">
    <source>
        <dbReference type="RuleBase" id="RU000363"/>
    </source>
</evidence>
<dbReference type="AlphaFoldDB" id="A0A3A4B2C2"/>
<reference evidence="4 5" key="1">
    <citation type="submission" date="2018-09" db="EMBL/GenBank/DDBJ databases">
        <title>YIM 75507 draft genome.</title>
        <authorList>
            <person name="Tang S."/>
            <person name="Feng Y."/>
        </authorList>
    </citation>
    <scope>NUCLEOTIDE SEQUENCE [LARGE SCALE GENOMIC DNA]</scope>
    <source>
        <strain evidence="4 5">YIM 75507</strain>
    </source>
</reference>
<dbReference type="PRINTS" id="PR00080">
    <property type="entry name" value="SDRFAMILY"/>
</dbReference>